<feature type="region of interest" description="Disordered" evidence="1">
    <location>
        <begin position="59"/>
        <end position="102"/>
    </location>
</feature>
<protein>
    <submittedName>
        <fullName evidence="2">Uncharacterized protein</fullName>
    </submittedName>
</protein>
<feature type="region of interest" description="Disordered" evidence="1">
    <location>
        <begin position="1"/>
        <end position="32"/>
    </location>
</feature>
<keyword evidence="4" id="KW-1185">Reference proteome</keyword>
<feature type="compositionally biased region" description="Acidic residues" evidence="1">
    <location>
        <begin position="273"/>
        <end position="287"/>
    </location>
</feature>
<feature type="compositionally biased region" description="Low complexity" evidence="1">
    <location>
        <begin position="263"/>
        <end position="272"/>
    </location>
</feature>
<comment type="caution">
    <text evidence="2">The sequence shown here is derived from an EMBL/GenBank/DDBJ whole genome shotgun (WGS) entry which is preliminary data.</text>
</comment>
<sequence length="484" mass="51466">MTMSQQQQQQQPSAAAAADEQPFDFGTLSHSTLPDLSLINQPKLTLDLGTTDLSVSLDELKKNSSSANPTTPNQQTTPDLNQQQQEQSTTTSHCSTELDRNRSRRWTSLSELGRAVMKPSISNLRQLGSLNERGSVQQQRAIAGHNLPARRLSEASGTPSIYSSYRVNRNLFKLFSHEPTIQSSPTVSPGSSPGGFPSLPPMSELLDVSTSFNQQDLSSITEPILFARQTDQLPVHSKPISSILSAQPPTLKPLPASPPQSPSPSSSQSSSEGPEEEIPEAEEEEQETFASAVQSPAVVEVNDLPSPQTVLMDTKQISSSTSLKSSPESSPIVPTIDRVLSRSAEDEAVQPAEEPSVPPTKKDAPETPSLKSPSAPIVDSKNHSHHPTSASNTITHHNSNSHSSKTHLAGILNRKKKSPPSAGAGTSTNPGTGSGTTSFFKLFLFKGLGLKHLSHPLGTNTPKTSTTASSPARPSSSSANPVPS</sequence>
<gene>
    <name evidence="3" type="ORF">PGT21_031969</name>
    <name evidence="2" type="ORF">PGTUg99_004824</name>
</gene>
<proteinExistence type="predicted"/>
<feature type="region of interest" description="Disordered" evidence="1">
    <location>
        <begin position="180"/>
        <end position="202"/>
    </location>
</feature>
<dbReference type="AlphaFoldDB" id="A0A5B0MPT7"/>
<feature type="compositionally biased region" description="Low complexity" evidence="1">
    <location>
        <begin position="421"/>
        <end position="438"/>
    </location>
</feature>
<feature type="compositionally biased region" description="Low complexity" evidence="1">
    <location>
        <begin position="459"/>
        <end position="484"/>
    </location>
</feature>
<evidence type="ECO:0000313" key="4">
    <source>
        <dbReference type="Proteomes" id="UP000324748"/>
    </source>
</evidence>
<dbReference type="OrthoDB" id="2507651at2759"/>
<reference evidence="4 5" key="1">
    <citation type="submission" date="2019-05" db="EMBL/GenBank/DDBJ databases">
        <title>Emergence of the Ug99 lineage of the wheat stem rust pathogen through somatic hybridization.</title>
        <authorList>
            <person name="Li F."/>
            <person name="Upadhyaya N.M."/>
            <person name="Sperschneider J."/>
            <person name="Matny O."/>
            <person name="Nguyen-Phuc H."/>
            <person name="Mago R."/>
            <person name="Raley C."/>
            <person name="Miller M.E."/>
            <person name="Silverstein K.A.T."/>
            <person name="Henningsen E."/>
            <person name="Hirsch C.D."/>
            <person name="Visser B."/>
            <person name="Pretorius Z.A."/>
            <person name="Steffenson B.J."/>
            <person name="Schwessinger B."/>
            <person name="Dodds P.N."/>
            <person name="Figueroa M."/>
        </authorList>
    </citation>
    <scope>NUCLEOTIDE SEQUENCE [LARGE SCALE GENOMIC DNA]</scope>
    <source>
        <strain evidence="3">21-0</strain>
        <strain evidence="2 5">Ug99</strain>
    </source>
</reference>
<dbReference type="Proteomes" id="UP000324748">
    <property type="component" value="Unassembled WGS sequence"/>
</dbReference>
<accession>A0A5B0MPT7</accession>
<dbReference type="Proteomes" id="UP000325313">
    <property type="component" value="Unassembled WGS sequence"/>
</dbReference>
<dbReference type="EMBL" id="VDEP01000444">
    <property type="protein sequence ID" value="KAA1079027.1"/>
    <property type="molecule type" value="Genomic_DNA"/>
</dbReference>
<evidence type="ECO:0000313" key="3">
    <source>
        <dbReference type="EMBL" id="KAA1094882.1"/>
    </source>
</evidence>
<organism evidence="2 5">
    <name type="scientific">Puccinia graminis f. sp. tritici</name>
    <dbReference type="NCBI Taxonomy" id="56615"/>
    <lineage>
        <taxon>Eukaryota</taxon>
        <taxon>Fungi</taxon>
        <taxon>Dikarya</taxon>
        <taxon>Basidiomycota</taxon>
        <taxon>Pucciniomycotina</taxon>
        <taxon>Pucciniomycetes</taxon>
        <taxon>Pucciniales</taxon>
        <taxon>Pucciniaceae</taxon>
        <taxon>Puccinia</taxon>
    </lineage>
</organism>
<feature type="compositionally biased region" description="Low complexity" evidence="1">
    <location>
        <begin position="1"/>
        <end position="18"/>
    </location>
</feature>
<dbReference type="EMBL" id="VSWC01000079">
    <property type="protein sequence ID" value="KAA1094882.1"/>
    <property type="molecule type" value="Genomic_DNA"/>
</dbReference>
<feature type="compositionally biased region" description="Low complexity" evidence="1">
    <location>
        <begin position="388"/>
        <end position="407"/>
    </location>
</feature>
<feature type="compositionally biased region" description="Low complexity" evidence="1">
    <location>
        <begin position="318"/>
        <end position="330"/>
    </location>
</feature>
<feature type="compositionally biased region" description="Pro residues" evidence="1">
    <location>
        <begin position="250"/>
        <end position="262"/>
    </location>
</feature>
<feature type="compositionally biased region" description="Low complexity" evidence="1">
    <location>
        <begin position="68"/>
        <end position="95"/>
    </location>
</feature>
<feature type="compositionally biased region" description="Polar residues" evidence="1">
    <location>
        <begin position="305"/>
        <end position="317"/>
    </location>
</feature>
<feature type="compositionally biased region" description="Low complexity" evidence="1">
    <location>
        <begin position="183"/>
        <end position="202"/>
    </location>
</feature>
<name>A0A5B0MPT7_PUCGR</name>
<feature type="region of interest" description="Disordered" evidence="1">
    <location>
        <begin position="452"/>
        <end position="484"/>
    </location>
</feature>
<evidence type="ECO:0000313" key="2">
    <source>
        <dbReference type="EMBL" id="KAA1079027.1"/>
    </source>
</evidence>
<feature type="region of interest" description="Disordered" evidence="1">
    <location>
        <begin position="237"/>
        <end position="438"/>
    </location>
</feature>
<evidence type="ECO:0000313" key="5">
    <source>
        <dbReference type="Proteomes" id="UP000325313"/>
    </source>
</evidence>
<evidence type="ECO:0000256" key="1">
    <source>
        <dbReference type="SAM" id="MobiDB-lite"/>
    </source>
</evidence>